<dbReference type="AlphaFoldDB" id="A0A0L0UYL8"/>
<name>A0A0L0UYL8_9BASI</name>
<proteinExistence type="predicted"/>
<feature type="compositionally biased region" description="Polar residues" evidence="1">
    <location>
        <begin position="27"/>
        <end position="36"/>
    </location>
</feature>
<keyword evidence="3" id="KW-1185">Reference proteome</keyword>
<dbReference type="EMBL" id="AJIL01000173">
    <property type="protein sequence ID" value="KNE92152.1"/>
    <property type="molecule type" value="Genomic_DNA"/>
</dbReference>
<protein>
    <submittedName>
        <fullName evidence="2">Uncharacterized protein</fullName>
    </submittedName>
</protein>
<sequence>MSGLPYHISDMEGGFETITPSRPGPYASSSQHQLSHFNLQPPLKKSRTEIFGNHRDTLDQDLWMDSSGNYWIFNAHLLKIKEDSSDRRIP</sequence>
<evidence type="ECO:0000256" key="1">
    <source>
        <dbReference type="SAM" id="MobiDB-lite"/>
    </source>
</evidence>
<comment type="caution">
    <text evidence="2">The sequence shown here is derived from an EMBL/GenBank/DDBJ whole genome shotgun (WGS) entry which is preliminary data.</text>
</comment>
<dbReference type="Proteomes" id="UP000054564">
    <property type="component" value="Unassembled WGS sequence"/>
</dbReference>
<reference evidence="3" key="1">
    <citation type="submission" date="2014-03" db="EMBL/GenBank/DDBJ databases">
        <title>The Genome Sequence of Puccinia striiformis f. sp. tritici PST-78.</title>
        <authorList>
            <consortium name="The Broad Institute Genome Sequencing Platform"/>
            <person name="Cuomo C."/>
            <person name="Hulbert S."/>
            <person name="Chen X."/>
            <person name="Walker B."/>
            <person name="Young S.K."/>
            <person name="Zeng Q."/>
            <person name="Gargeya S."/>
            <person name="Fitzgerald M."/>
            <person name="Haas B."/>
            <person name="Abouelleil A."/>
            <person name="Alvarado L."/>
            <person name="Arachchi H.M."/>
            <person name="Berlin A.M."/>
            <person name="Chapman S.B."/>
            <person name="Goldberg J."/>
            <person name="Griggs A."/>
            <person name="Gujja S."/>
            <person name="Hansen M."/>
            <person name="Howarth C."/>
            <person name="Imamovic A."/>
            <person name="Larimer J."/>
            <person name="McCowan C."/>
            <person name="Montmayeur A."/>
            <person name="Murphy C."/>
            <person name="Neiman D."/>
            <person name="Pearson M."/>
            <person name="Priest M."/>
            <person name="Roberts A."/>
            <person name="Saif S."/>
            <person name="Shea T."/>
            <person name="Sisk P."/>
            <person name="Sykes S."/>
            <person name="Wortman J."/>
            <person name="Nusbaum C."/>
            <person name="Birren B."/>
        </authorList>
    </citation>
    <scope>NUCLEOTIDE SEQUENCE [LARGE SCALE GENOMIC DNA]</scope>
    <source>
        <strain evidence="3">race PST-78</strain>
    </source>
</reference>
<organism evidence="2 3">
    <name type="scientific">Puccinia striiformis f. sp. tritici PST-78</name>
    <dbReference type="NCBI Taxonomy" id="1165861"/>
    <lineage>
        <taxon>Eukaryota</taxon>
        <taxon>Fungi</taxon>
        <taxon>Dikarya</taxon>
        <taxon>Basidiomycota</taxon>
        <taxon>Pucciniomycotina</taxon>
        <taxon>Pucciniomycetes</taxon>
        <taxon>Pucciniales</taxon>
        <taxon>Pucciniaceae</taxon>
        <taxon>Puccinia</taxon>
    </lineage>
</organism>
<evidence type="ECO:0000313" key="3">
    <source>
        <dbReference type="Proteomes" id="UP000054564"/>
    </source>
</evidence>
<feature type="region of interest" description="Disordered" evidence="1">
    <location>
        <begin position="1"/>
        <end position="36"/>
    </location>
</feature>
<gene>
    <name evidence="2" type="ORF">PSTG_14444</name>
</gene>
<evidence type="ECO:0000313" key="2">
    <source>
        <dbReference type="EMBL" id="KNE92152.1"/>
    </source>
</evidence>
<accession>A0A0L0UYL8</accession>